<dbReference type="Gene3D" id="3.30.110.70">
    <property type="entry name" value="Hypothetical protein apc22750. Chain B"/>
    <property type="match status" value="1"/>
</dbReference>
<keyword evidence="3" id="KW-1185">Reference proteome</keyword>
<dbReference type="GO" id="GO:0009279">
    <property type="term" value="C:cell outer membrane"/>
    <property type="evidence" value="ECO:0007669"/>
    <property type="project" value="InterPro"/>
</dbReference>
<sequence>MTLRNLTAAAGVAALLALAGCSSDYRFSSNLDREAINDYFKAGDVVLFEANQQPSGRYEILGLVEGEACQASPHDVPVSLADARTDARRKAADKGANGLIIKNCTLITEPGGGCHSRSLCVGQAIRQASAD</sequence>
<accession>A0AAJ1BF24</accession>
<organism evidence="2 3">
    <name type="scientific">Shewanella zhuhaiensis</name>
    <dbReference type="NCBI Taxonomy" id="2919576"/>
    <lineage>
        <taxon>Bacteria</taxon>
        <taxon>Pseudomonadati</taxon>
        <taxon>Pseudomonadota</taxon>
        <taxon>Gammaproteobacteria</taxon>
        <taxon>Alteromonadales</taxon>
        <taxon>Shewanellaceae</taxon>
        <taxon>Shewanella</taxon>
    </lineage>
</organism>
<reference evidence="2 3" key="1">
    <citation type="submission" date="2022-02" db="EMBL/GenBank/DDBJ databases">
        <title>The genome sequence of Shewanella sp. 3B26.</title>
        <authorList>
            <person name="Du J."/>
        </authorList>
    </citation>
    <scope>NUCLEOTIDE SEQUENCE [LARGE SCALE GENOMIC DNA]</scope>
    <source>
        <strain evidence="2 3">3B26</strain>
    </source>
</reference>
<dbReference type="AlphaFoldDB" id="A0AAJ1BF24"/>
<evidence type="ECO:0000256" key="1">
    <source>
        <dbReference type="SAM" id="SignalP"/>
    </source>
</evidence>
<dbReference type="GO" id="GO:0035556">
    <property type="term" value="P:intracellular signal transduction"/>
    <property type="evidence" value="ECO:0007669"/>
    <property type="project" value="InterPro"/>
</dbReference>
<evidence type="ECO:0000313" key="2">
    <source>
        <dbReference type="EMBL" id="MCH4293577.1"/>
    </source>
</evidence>
<keyword evidence="1" id="KW-0732">Signal</keyword>
<feature type="signal peptide" evidence="1">
    <location>
        <begin position="1"/>
        <end position="19"/>
    </location>
</feature>
<dbReference type="RefSeq" id="WP_240590077.1">
    <property type="nucleotide sequence ID" value="NZ_JAKUDL010000001.1"/>
</dbReference>
<feature type="chain" id="PRO_5042484611" description="Lipoprotein" evidence="1">
    <location>
        <begin position="20"/>
        <end position="131"/>
    </location>
</feature>
<evidence type="ECO:0000313" key="3">
    <source>
        <dbReference type="Proteomes" id="UP001297581"/>
    </source>
</evidence>
<dbReference type="Proteomes" id="UP001297581">
    <property type="component" value="Unassembled WGS sequence"/>
</dbReference>
<protein>
    <recommendedName>
        <fullName evidence="4">Lipoprotein</fullName>
    </recommendedName>
</protein>
<gene>
    <name evidence="2" type="ORF">MJ923_04570</name>
</gene>
<dbReference type="Pfam" id="PF16358">
    <property type="entry name" value="RcsF"/>
    <property type="match status" value="1"/>
</dbReference>
<name>A0AAJ1BF24_9GAMM</name>
<dbReference type="EMBL" id="JAKUDL010000001">
    <property type="protein sequence ID" value="MCH4293577.1"/>
    <property type="molecule type" value="Genomic_DNA"/>
</dbReference>
<proteinExistence type="predicted"/>
<dbReference type="InterPro" id="IPR030852">
    <property type="entry name" value="RcsF"/>
</dbReference>
<evidence type="ECO:0008006" key="4">
    <source>
        <dbReference type="Google" id="ProtNLM"/>
    </source>
</evidence>
<comment type="caution">
    <text evidence="2">The sequence shown here is derived from an EMBL/GenBank/DDBJ whole genome shotgun (WGS) entry which is preliminary data.</text>
</comment>
<dbReference type="PROSITE" id="PS51257">
    <property type="entry name" value="PROKAR_LIPOPROTEIN"/>
    <property type="match status" value="1"/>
</dbReference>